<evidence type="ECO:0000313" key="2">
    <source>
        <dbReference type="EMBL" id="MEQ3552880.1"/>
    </source>
</evidence>
<evidence type="ECO:0000313" key="3">
    <source>
        <dbReference type="Proteomes" id="UP001494902"/>
    </source>
</evidence>
<reference evidence="2 3" key="1">
    <citation type="submission" date="2024-03" db="EMBL/GenBank/DDBJ databases">
        <title>Draft genome sequence of Pseudonocardia nematodicida JCM 31783.</title>
        <authorList>
            <person name="Butdee W."/>
            <person name="Duangmal K."/>
        </authorList>
    </citation>
    <scope>NUCLEOTIDE SEQUENCE [LARGE SCALE GENOMIC DNA]</scope>
    <source>
        <strain evidence="2 3">JCM 31783</strain>
    </source>
</reference>
<accession>A0ABV1KEI5</accession>
<keyword evidence="1" id="KW-0812">Transmembrane</keyword>
<feature type="transmembrane region" description="Helical" evidence="1">
    <location>
        <begin position="68"/>
        <end position="86"/>
    </location>
</feature>
<gene>
    <name evidence="2" type="ORF">WIS52_20630</name>
</gene>
<dbReference type="Proteomes" id="UP001494902">
    <property type="component" value="Unassembled WGS sequence"/>
</dbReference>
<organism evidence="2 3">
    <name type="scientific">Pseudonocardia nematodicida</name>
    <dbReference type="NCBI Taxonomy" id="1206997"/>
    <lineage>
        <taxon>Bacteria</taxon>
        <taxon>Bacillati</taxon>
        <taxon>Actinomycetota</taxon>
        <taxon>Actinomycetes</taxon>
        <taxon>Pseudonocardiales</taxon>
        <taxon>Pseudonocardiaceae</taxon>
        <taxon>Pseudonocardia</taxon>
    </lineage>
</organism>
<proteinExistence type="predicted"/>
<evidence type="ECO:0000256" key="1">
    <source>
        <dbReference type="SAM" id="Phobius"/>
    </source>
</evidence>
<protein>
    <submittedName>
        <fullName evidence="2">Uncharacterized protein</fullName>
    </submittedName>
</protein>
<keyword evidence="3" id="KW-1185">Reference proteome</keyword>
<sequence>MAVGIVQFAMARRRWPNPLVALRISDSDRVRTAVARPVTVAELPERLRLVAVLFAEHVIYVRSRCAPWFAAGLGSLLGMNIVQAFLEPGLSAALNLAFVAVLATLNAWPYLRSWSRAQQVTRCVPRRS</sequence>
<comment type="caution">
    <text evidence="2">The sequence shown here is derived from an EMBL/GenBank/DDBJ whole genome shotgun (WGS) entry which is preliminary data.</text>
</comment>
<dbReference type="EMBL" id="JBEDNQ010000008">
    <property type="protein sequence ID" value="MEQ3552880.1"/>
    <property type="molecule type" value="Genomic_DNA"/>
</dbReference>
<name>A0ABV1KEI5_9PSEU</name>
<feature type="transmembrane region" description="Helical" evidence="1">
    <location>
        <begin position="92"/>
        <end position="111"/>
    </location>
</feature>
<dbReference type="RefSeq" id="WP_349299945.1">
    <property type="nucleotide sequence ID" value="NZ_JBEDNQ010000008.1"/>
</dbReference>
<keyword evidence="1" id="KW-1133">Transmembrane helix</keyword>
<keyword evidence="1" id="KW-0472">Membrane</keyword>